<protein>
    <submittedName>
        <fullName evidence="2">N-acetylglucosaminyl-diphospho-decaprenol L-rhamnosyltransferase</fullName>
        <ecNumber evidence="2">2.4.1.289</ecNumber>
    </submittedName>
</protein>
<evidence type="ECO:0000313" key="3">
    <source>
        <dbReference type="Proteomes" id="UP000365705"/>
    </source>
</evidence>
<dbReference type="AlphaFoldDB" id="A0A508YQE7"/>
<organism evidence="2 3">
    <name type="scientific">Limosilactobacillus mucosae</name>
    <name type="common">Lactobacillus mucosae</name>
    <dbReference type="NCBI Taxonomy" id="97478"/>
    <lineage>
        <taxon>Bacteria</taxon>
        <taxon>Bacillati</taxon>
        <taxon>Bacillota</taxon>
        <taxon>Bacilli</taxon>
        <taxon>Lactobacillales</taxon>
        <taxon>Lactobacillaceae</taxon>
        <taxon>Limosilactobacillus</taxon>
    </lineage>
</organism>
<name>A0A508YQE7_LIMMU</name>
<sequence>MSKKQISFCTVTFNNEDKITKFIENIESLKSELFETTLYVVDNSSTDQTVNLVNECSKRFNNIHLIVPNVNKGFGTGNNYVLPYLKSDFHVVINTDVIIPNAEVINEMILYMDRHPEIGLLSPKILNVDGTIQKLYKHNPSVLDMAIRFISPNLLKKRQAWFVHDESNYSEIGQIEHASGAFMFFRTKVFKEIGGFDERYFMYMEDADITREVNRISKAVFYPKVSVIHEWQRDSHKKIRYMLYTIKSMGQYFHKWGWKWM</sequence>
<dbReference type="EC" id="2.4.1.289" evidence="2"/>
<dbReference type="CDD" id="cd04186">
    <property type="entry name" value="GT_2_like_c"/>
    <property type="match status" value="1"/>
</dbReference>
<dbReference type="InterPro" id="IPR001173">
    <property type="entry name" value="Glyco_trans_2-like"/>
</dbReference>
<dbReference type="Gene3D" id="3.90.550.10">
    <property type="entry name" value="Spore Coat Polysaccharide Biosynthesis Protein SpsA, Chain A"/>
    <property type="match status" value="1"/>
</dbReference>
<dbReference type="Pfam" id="PF00535">
    <property type="entry name" value="Glycos_transf_2"/>
    <property type="match status" value="1"/>
</dbReference>
<gene>
    <name evidence="2" type="primary">wbbL</name>
    <name evidence="2" type="ORF">LMUP508_01396</name>
</gene>
<dbReference type="InterPro" id="IPR029044">
    <property type="entry name" value="Nucleotide-diphossugar_trans"/>
</dbReference>
<keyword evidence="2" id="KW-0328">Glycosyltransferase</keyword>
<dbReference type="SUPFAM" id="SSF53448">
    <property type="entry name" value="Nucleotide-diphospho-sugar transferases"/>
    <property type="match status" value="1"/>
</dbReference>
<keyword evidence="2" id="KW-0808">Transferase</keyword>
<dbReference type="PANTHER" id="PTHR43179">
    <property type="entry name" value="RHAMNOSYLTRANSFERASE WBBL"/>
    <property type="match status" value="1"/>
</dbReference>
<dbReference type="Proteomes" id="UP000365705">
    <property type="component" value="Unassembled WGS sequence"/>
</dbReference>
<reference evidence="2 3" key="1">
    <citation type="submission" date="2019-06" db="EMBL/GenBank/DDBJ databases">
        <authorList>
            <person name="Rodrigo-Torres L."/>
            <person name="Arahal R. D."/>
            <person name="Lucena T."/>
        </authorList>
    </citation>
    <scope>NUCLEOTIDE SEQUENCE [LARGE SCALE GENOMIC DNA]</scope>
    <source>
        <strain evidence="2 3">INIA P508</strain>
    </source>
</reference>
<evidence type="ECO:0000313" key="2">
    <source>
        <dbReference type="EMBL" id="VTZ91234.1"/>
    </source>
</evidence>
<evidence type="ECO:0000259" key="1">
    <source>
        <dbReference type="Pfam" id="PF00535"/>
    </source>
</evidence>
<proteinExistence type="predicted"/>
<dbReference type="RefSeq" id="WP_185910598.1">
    <property type="nucleotide sequence ID" value="NZ_CABFNH010000018.1"/>
</dbReference>
<dbReference type="GO" id="GO:0102096">
    <property type="term" value="F:decaprenyl-N-acetyl-alpha-D-glucosaminyl-pyrophosphate:dTDP-alpha-L-rhamnose rhamnosyltransferase activity"/>
    <property type="evidence" value="ECO:0007669"/>
    <property type="project" value="UniProtKB-EC"/>
</dbReference>
<accession>A0A508YQE7</accession>
<dbReference type="EMBL" id="CABFNH010000018">
    <property type="protein sequence ID" value="VTZ91234.1"/>
    <property type="molecule type" value="Genomic_DNA"/>
</dbReference>
<feature type="domain" description="Glycosyltransferase 2-like" evidence="1">
    <location>
        <begin position="7"/>
        <end position="193"/>
    </location>
</feature>
<dbReference type="PANTHER" id="PTHR43179:SF10">
    <property type="entry name" value="GLYCOSYL TRANSFERASE"/>
    <property type="match status" value="1"/>
</dbReference>